<accession>A0AAD4C039</accession>
<evidence type="ECO:0000256" key="2">
    <source>
        <dbReference type="SAM" id="Phobius"/>
    </source>
</evidence>
<keyword evidence="2" id="KW-0812">Transmembrane</keyword>
<dbReference type="EMBL" id="WHUW01000006">
    <property type="protein sequence ID" value="KAF8444848.1"/>
    <property type="molecule type" value="Genomic_DNA"/>
</dbReference>
<sequence>MAQSLYQFDIDDDSPEIAYFPFANREPSTNVSAGWQLSYSGSGAATSPGQVGVGTSYHYTSLDGASLMINWTGTGIDLLGSVSNALYNISLDGIPSAYFADPAQTVLASLNDLPNTNHSLLLTTIITNTTSPDAFLTFDKARVTYAPPVGFVVNTTATSQTIDDSDIAFMGAWSYVADPTGNAMHMSSSAITVYGLTSSYSGNFTVTLDNTTTSLSALSSYNDSDTLLFYATDLPMNMSHRITVVNQENRTLALRVGGLNITSFGNVTTGPTSSTLSASIPAGTIAAAVLAAVLLLVITGILYYACWMRQKARARNQPTFLRGVRKRFKEQGGADVERVTNVTPSSCEELESTNLSTSKGYGFGLGLRRGFPFAYRKGKTGSHSSGKSRNGVGAQAEAHPMTPQYDRDEKRFSVSTLTEDLPLVPESEKLAPGWSNPVARTPPSFKYTRHYKDLNGILLPELHVAPTGPIDDDDDDDADVKTLTSRQDETLAATLLLSPRTSEALATFDGPMLSRPDVNAPDRTKQPRATQPPQYLRVRDTSPFRVDVSSIIGTRKEKRNSRTTDGSGGSTWSKVRTRLYRKAHRDDGKQRCSADKRESSRSSPESVPVVMHESGSAHPPSETSPDSGTYSFLDFTSSHVSLRPHSKTTTLSSTPAELGHTHRETSRWSENTSIRMVRIERSRDDMAPKPDAPSTASGGSQPSDDSGTHTAPSAPTTTQRSSPFPFPITIPPSTDVAPPSAPPADDDIEGHPTSSPAQYLQIPQIAPPELTLSPANNSPTESVPFSVSEIYFRHSFSDYAGFDSQRGSVSSALPPHPPLPHRDGSQAGTPTYSQPPPYIVQRVLGLQTSPLSPLSPSVFTTSRATLSSPTISVSRSGRLGGASPQSGTFRVGSLLGPRPRPSTPGSIGSIRGSAAPQLPMQGGRGNLRSSR</sequence>
<keyword evidence="2" id="KW-0472">Membrane</keyword>
<dbReference type="Proteomes" id="UP001194468">
    <property type="component" value="Unassembled WGS sequence"/>
</dbReference>
<gene>
    <name evidence="3" type="ORF">L210DRAFT_917481</name>
</gene>
<feature type="compositionally biased region" description="Basic and acidic residues" evidence="1">
    <location>
        <begin position="584"/>
        <end position="600"/>
    </location>
</feature>
<proteinExistence type="predicted"/>
<dbReference type="AlphaFoldDB" id="A0AAD4C039"/>
<keyword evidence="4" id="KW-1185">Reference proteome</keyword>
<protein>
    <recommendedName>
        <fullName evidence="5">Transmembrane protein</fullName>
    </recommendedName>
</protein>
<feature type="region of interest" description="Disordered" evidence="1">
    <location>
        <begin position="805"/>
        <end position="837"/>
    </location>
</feature>
<keyword evidence="2" id="KW-1133">Transmembrane helix</keyword>
<feature type="compositionally biased region" description="Basic and acidic residues" evidence="1">
    <location>
        <begin position="677"/>
        <end position="688"/>
    </location>
</feature>
<evidence type="ECO:0008006" key="5">
    <source>
        <dbReference type="Google" id="ProtNLM"/>
    </source>
</evidence>
<dbReference type="Gene3D" id="2.60.120.260">
    <property type="entry name" value="Galactose-binding domain-like"/>
    <property type="match status" value="2"/>
</dbReference>
<feature type="compositionally biased region" description="Low complexity" evidence="1">
    <location>
        <begin position="601"/>
        <end position="610"/>
    </location>
</feature>
<evidence type="ECO:0000256" key="1">
    <source>
        <dbReference type="SAM" id="MobiDB-lite"/>
    </source>
</evidence>
<comment type="caution">
    <text evidence="3">The sequence shown here is derived from an EMBL/GenBank/DDBJ whole genome shotgun (WGS) entry which is preliminary data.</text>
</comment>
<reference evidence="3" key="2">
    <citation type="journal article" date="2020" name="Nat. Commun.">
        <title>Large-scale genome sequencing of mycorrhizal fungi provides insights into the early evolution of symbiotic traits.</title>
        <authorList>
            <person name="Miyauchi S."/>
            <person name="Kiss E."/>
            <person name="Kuo A."/>
            <person name="Drula E."/>
            <person name="Kohler A."/>
            <person name="Sanchez-Garcia M."/>
            <person name="Morin E."/>
            <person name="Andreopoulos B."/>
            <person name="Barry K.W."/>
            <person name="Bonito G."/>
            <person name="Buee M."/>
            <person name="Carver A."/>
            <person name="Chen C."/>
            <person name="Cichocki N."/>
            <person name="Clum A."/>
            <person name="Culley D."/>
            <person name="Crous P.W."/>
            <person name="Fauchery L."/>
            <person name="Girlanda M."/>
            <person name="Hayes R.D."/>
            <person name="Keri Z."/>
            <person name="LaButti K."/>
            <person name="Lipzen A."/>
            <person name="Lombard V."/>
            <person name="Magnuson J."/>
            <person name="Maillard F."/>
            <person name="Murat C."/>
            <person name="Nolan M."/>
            <person name="Ohm R.A."/>
            <person name="Pangilinan J."/>
            <person name="Pereira M.F."/>
            <person name="Perotto S."/>
            <person name="Peter M."/>
            <person name="Pfister S."/>
            <person name="Riley R."/>
            <person name="Sitrit Y."/>
            <person name="Stielow J.B."/>
            <person name="Szollosi G."/>
            <person name="Zifcakova L."/>
            <person name="Stursova M."/>
            <person name="Spatafora J.W."/>
            <person name="Tedersoo L."/>
            <person name="Vaario L.M."/>
            <person name="Yamada A."/>
            <person name="Yan M."/>
            <person name="Wang P."/>
            <person name="Xu J."/>
            <person name="Bruns T."/>
            <person name="Baldrian P."/>
            <person name="Vilgalys R."/>
            <person name="Dunand C."/>
            <person name="Henrissat B."/>
            <person name="Grigoriev I.V."/>
            <person name="Hibbett D."/>
            <person name="Nagy L.G."/>
            <person name="Martin F.M."/>
        </authorList>
    </citation>
    <scope>NUCLEOTIDE SEQUENCE</scope>
    <source>
        <strain evidence="3">BED1</strain>
    </source>
</reference>
<feature type="region of interest" description="Disordered" evidence="1">
    <location>
        <begin position="860"/>
        <end position="931"/>
    </location>
</feature>
<feature type="region of interest" description="Disordered" evidence="1">
    <location>
        <begin position="378"/>
        <end position="408"/>
    </location>
</feature>
<reference evidence="3" key="1">
    <citation type="submission" date="2019-10" db="EMBL/GenBank/DDBJ databases">
        <authorList>
            <consortium name="DOE Joint Genome Institute"/>
            <person name="Kuo A."/>
            <person name="Miyauchi S."/>
            <person name="Kiss E."/>
            <person name="Drula E."/>
            <person name="Kohler A."/>
            <person name="Sanchez-Garcia M."/>
            <person name="Andreopoulos B."/>
            <person name="Barry K.W."/>
            <person name="Bonito G."/>
            <person name="Buee M."/>
            <person name="Carver A."/>
            <person name="Chen C."/>
            <person name="Cichocki N."/>
            <person name="Clum A."/>
            <person name="Culley D."/>
            <person name="Crous P.W."/>
            <person name="Fauchery L."/>
            <person name="Girlanda M."/>
            <person name="Hayes R."/>
            <person name="Keri Z."/>
            <person name="LaButti K."/>
            <person name="Lipzen A."/>
            <person name="Lombard V."/>
            <person name="Magnuson J."/>
            <person name="Maillard F."/>
            <person name="Morin E."/>
            <person name="Murat C."/>
            <person name="Nolan M."/>
            <person name="Ohm R."/>
            <person name="Pangilinan J."/>
            <person name="Pereira M."/>
            <person name="Perotto S."/>
            <person name="Peter M."/>
            <person name="Riley R."/>
            <person name="Sitrit Y."/>
            <person name="Stielow B."/>
            <person name="Szollosi G."/>
            <person name="Zifcakova L."/>
            <person name="Stursova M."/>
            <person name="Spatafora J.W."/>
            <person name="Tedersoo L."/>
            <person name="Vaario L.-M."/>
            <person name="Yamada A."/>
            <person name="Yan M."/>
            <person name="Wang P."/>
            <person name="Xu J."/>
            <person name="Bruns T."/>
            <person name="Baldrian P."/>
            <person name="Vilgalys R."/>
            <person name="Henrissat B."/>
            <person name="Grigoriev I.V."/>
            <person name="Hibbett D."/>
            <person name="Nagy L.G."/>
            <person name="Martin F.M."/>
        </authorList>
    </citation>
    <scope>NUCLEOTIDE SEQUENCE</scope>
    <source>
        <strain evidence="3">BED1</strain>
    </source>
</reference>
<feature type="region of interest" description="Disordered" evidence="1">
    <location>
        <begin position="507"/>
        <end position="756"/>
    </location>
</feature>
<name>A0AAD4C039_BOLED</name>
<feature type="transmembrane region" description="Helical" evidence="2">
    <location>
        <begin position="285"/>
        <end position="306"/>
    </location>
</feature>
<organism evidence="3 4">
    <name type="scientific">Boletus edulis BED1</name>
    <dbReference type="NCBI Taxonomy" id="1328754"/>
    <lineage>
        <taxon>Eukaryota</taxon>
        <taxon>Fungi</taxon>
        <taxon>Dikarya</taxon>
        <taxon>Basidiomycota</taxon>
        <taxon>Agaricomycotina</taxon>
        <taxon>Agaricomycetes</taxon>
        <taxon>Agaricomycetidae</taxon>
        <taxon>Boletales</taxon>
        <taxon>Boletineae</taxon>
        <taxon>Boletaceae</taxon>
        <taxon>Boletoideae</taxon>
        <taxon>Boletus</taxon>
    </lineage>
</organism>
<feature type="compositionally biased region" description="Polar residues" evidence="1">
    <location>
        <begin position="621"/>
        <end position="640"/>
    </location>
</feature>
<feature type="compositionally biased region" description="Polar residues" evidence="1">
    <location>
        <begin position="863"/>
        <end position="875"/>
    </location>
</feature>
<feature type="compositionally biased region" description="Polar residues" evidence="1">
    <location>
        <begin position="694"/>
        <end position="720"/>
    </location>
</feature>
<evidence type="ECO:0000313" key="4">
    <source>
        <dbReference type="Proteomes" id="UP001194468"/>
    </source>
</evidence>
<evidence type="ECO:0000313" key="3">
    <source>
        <dbReference type="EMBL" id="KAF8444848.1"/>
    </source>
</evidence>